<evidence type="ECO:0000313" key="1">
    <source>
        <dbReference type="EMBL" id="CAE8608599.1"/>
    </source>
</evidence>
<name>A0A813F2N4_POLGL</name>
<keyword evidence="2" id="KW-1185">Reference proteome</keyword>
<protein>
    <submittedName>
        <fullName evidence="1">Uncharacterized protein</fullName>
    </submittedName>
</protein>
<evidence type="ECO:0000313" key="2">
    <source>
        <dbReference type="Proteomes" id="UP000654075"/>
    </source>
</evidence>
<feature type="non-terminal residue" evidence="1">
    <location>
        <position position="1"/>
    </location>
</feature>
<organism evidence="1 2">
    <name type="scientific">Polarella glacialis</name>
    <name type="common">Dinoflagellate</name>
    <dbReference type="NCBI Taxonomy" id="89957"/>
    <lineage>
        <taxon>Eukaryota</taxon>
        <taxon>Sar</taxon>
        <taxon>Alveolata</taxon>
        <taxon>Dinophyceae</taxon>
        <taxon>Suessiales</taxon>
        <taxon>Suessiaceae</taxon>
        <taxon>Polarella</taxon>
    </lineage>
</organism>
<gene>
    <name evidence="1" type="ORF">PGLA1383_LOCUS26454</name>
</gene>
<feature type="non-terminal residue" evidence="1">
    <location>
        <position position="126"/>
    </location>
</feature>
<proteinExistence type="predicted"/>
<reference evidence="1" key="1">
    <citation type="submission" date="2021-02" db="EMBL/GenBank/DDBJ databases">
        <authorList>
            <person name="Dougan E. K."/>
            <person name="Rhodes N."/>
            <person name="Thang M."/>
            <person name="Chan C."/>
        </authorList>
    </citation>
    <scope>NUCLEOTIDE SEQUENCE</scope>
</reference>
<dbReference type="Proteomes" id="UP000654075">
    <property type="component" value="Unassembled WGS sequence"/>
</dbReference>
<dbReference type="AlphaFoldDB" id="A0A813F2N4"/>
<dbReference type="EMBL" id="CAJNNV010023247">
    <property type="protein sequence ID" value="CAE8608599.1"/>
    <property type="molecule type" value="Genomic_DNA"/>
</dbReference>
<comment type="caution">
    <text evidence="1">The sequence shown here is derived from an EMBL/GenBank/DDBJ whole genome shotgun (WGS) entry which is preliminary data.</text>
</comment>
<sequence>AHYMCNCRLTRNFFVRSLGEHFEYDGDDVTFARQYEKVIAASESAEAAHPSVDEVLADIKEQREQRRTLPQEAELRARHIAASYNRLRPEVYNLDAERFLTPEFRTLVATLQGCLDRPTAINACVQ</sequence>
<accession>A0A813F2N4</accession>
<dbReference type="OrthoDB" id="10368187at2759"/>